<dbReference type="PROSITE" id="PS50294">
    <property type="entry name" value="WD_REPEATS_REGION"/>
    <property type="match status" value="2"/>
</dbReference>
<organism evidence="5 6">
    <name type="scientific">Tetradesmus obliquus</name>
    <name type="common">Green alga</name>
    <name type="synonym">Acutodesmus obliquus</name>
    <dbReference type="NCBI Taxonomy" id="3088"/>
    <lineage>
        <taxon>Eukaryota</taxon>
        <taxon>Viridiplantae</taxon>
        <taxon>Chlorophyta</taxon>
        <taxon>core chlorophytes</taxon>
        <taxon>Chlorophyceae</taxon>
        <taxon>CS clade</taxon>
        <taxon>Sphaeropleales</taxon>
        <taxon>Scenedesmaceae</taxon>
        <taxon>Tetradesmus</taxon>
    </lineage>
</organism>
<evidence type="ECO:0008006" key="7">
    <source>
        <dbReference type="Google" id="ProtNLM"/>
    </source>
</evidence>
<feature type="repeat" description="WD" evidence="3">
    <location>
        <begin position="40"/>
        <end position="70"/>
    </location>
</feature>
<dbReference type="SUPFAM" id="SSF50978">
    <property type="entry name" value="WD40 repeat-like"/>
    <property type="match status" value="2"/>
</dbReference>
<reference evidence="5 6" key="1">
    <citation type="submission" date="2023-05" db="EMBL/GenBank/DDBJ databases">
        <title>A 100% complete, gapless, phased diploid assembly of the Scenedesmus obliquus UTEX 3031 genome.</title>
        <authorList>
            <person name="Biondi T.C."/>
            <person name="Hanschen E.R."/>
            <person name="Kwon T."/>
            <person name="Eng W."/>
            <person name="Kruse C.P.S."/>
            <person name="Koehler S.I."/>
            <person name="Kunde Y."/>
            <person name="Gleasner C.D."/>
            <person name="You Mak K.T."/>
            <person name="Polle J."/>
            <person name="Hovde B.T."/>
            <person name="Starkenburg S.R."/>
        </authorList>
    </citation>
    <scope>NUCLEOTIDE SEQUENCE [LARGE SCALE GENOMIC DNA]</scope>
    <source>
        <strain evidence="5 6">DOE0152z</strain>
    </source>
</reference>
<evidence type="ECO:0000256" key="1">
    <source>
        <dbReference type="ARBA" id="ARBA00022574"/>
    </source>
</evidence>
<evidence type="ECO:0000313" key="6">
    <source>
        <dbReference type="Proteomes" id="UP001244341"/>
    </source>
</evidence>
<dbReference type="EMBL" id="CP126209">
    <property type="protein sequence ID" value="WIA11168.1"/>
    <property type="molecule type" value="Genomic_DNA"/>
</dbReference>
<evidence type="ECO:0000256" key="4">
    <source>
        <dbReference type="SAM" id="MobiDB-lite"/>
    </source>
</evidence>
<accession>A0ABY8TS02</accession>
<keyword evidence="6" id="KW-1185">Reference proteome</keyword>
<keyword evidence="2" id="KW-0677">Repeat</keyword>
<dbReference type="InterPro" id="IPR001680">
    <property type="entry name" value="WD40_rpt"/>
</dbReference>
<gene>
    <name evidence="5" type="ORF">OEZ85_011301</name>
</gene>
<dbReference type="Proteomes" id="UP001244341">
    <property type="component" value="Chromosome 2b"/>
</dbReference>
<dbReference type="InterPro" id="IPR036322">
    <property type="entry name" value="WD40_repeat_dom_sf"/>
</dbReference>
<dbReference type="SMART" id="SM00320">
    <property type="entry name" value="WD40"/>
    <property type="match status" value="7"/>
</dbReference>
<sequence length="879" mass="91766">MCVYPATPVLLASCSADTTLKLWTHEPKSLHSTKPLLQTLYGHTAAVTCVAAVHSFLVSGGADGAVLLWKPADSGLLAIPQFQLVAKLFSSEHWVLSLSCRLQPSEAGAAQGIFVAVANQPLLRLQLDKWAVQQAGRAGSSMKPASQLPQSTDSAAAAAQDLSVFAVQFVAMELAVLTLAYDGCCRLHSAVDGGLRCCWRSPTGSRFTAMGCTEHDTRSEIALPPLVAAPDESANSAAAAATNTNSTTPDLAGGGSSNDVSSPACMMLVSGGLDNRVLQWDLAGGPSVLASLDVGQVGSELSAVTYLQGWSILATGDDGGQVVLWRLDTSSHLLLGPSHANAVCCLAPALTAKGDELLLSGSYDGCVSLWEPRHLRGVKPHLLASKQLVVTAGNSGVIRVWSGSCAGELLGQHVGHTAPINCLTLDGNFLFSGSCDKTIRGVPSSRAFQVLHGHTAAVTGLEVVQGNGMLVSCGRDGRLLQWDYATGQLLAKQQLQGQELLCLAVRQDSRQVYVGSITAQLLSFQVVDRQQCDAAEQSACHDLARAVDSHTVTALCIKRWGASPFTGNTKRLFSVNTIQLLTKPDWGHLEKLAAGLQQLRTLQIPMHVNSRIGAACAAALTGLTRLDLGTNGKQVPGIPLPKHGTVQLACLKAASFSSSHSSKLGASAGNGTLQDIAAFAPNLEQLYCQCLEIDISSSSAANGSNVLPYCSHFGGQEVHIVGAASKAAGGAAFAKAFPKLRVISCLPHTIKTAAEQKHHGKWSVAPGELLALRKSIHAVRGCGAHAARALDSTPSSSNSSSSSSRVAQLAAVSIHAGMSSSSTLLGVVGQLRQVQRLELLLGAPLSRHGPSPTHRASFLRDMHSGCGVWGVYGLDEFSK</sequence>
<protein>
    <recommendedName>
        <fullName evidence="7">Anaphase-promoting complex subunit 4 WD40 domain-containing protein</fullName>
    </recommendedName>
</protein>
<evidence type="ECO:0000313" key="5">
    <source>
        <dbReference type="EMBL" id="WIA11168.1"/>
    </source>
</evidence>
<feature type="compositionally biased region" description="Low complexity" evidence="4">
    <location>
        <begin position="233"/>
        <end position="248"/>
    </location>
</feature>
<keyword evidence="1 3" id="KW-0853">WD repeat</keyword>
<evidence type="ECO:0000256" key="3">
    <source>
        <dbReference type="PROSITE-ProRule" id="PRU00221"/>
    </source>
</evidence>
<evidence type="ECO:0000256" key="2">
    <source>
        <dbReference type="ARBA" id="ARBA00022737"/>
    </source>
</evidence>
<dbReference type="Gene3D" id="2.130.10.10">
    <property type="entry name" value="YVTN repeat-like/Quinoprotein amine dehydrogenase"/>
    <property type="match status" value="3"/>
</dbReference>
<feature type="repeat" description="WD" evidence="3">
    <location>
        <begin position="451"/>
        <end position="492"/>
    </location>
</feature>
<feature type="region of interest" description="Disordered" evidence="4">
    <location>
        <begin position="233"/>
        <end position="258"/>
    </location>
</feature>
<dbReference type="PANTHER" id="PTHR19848">
    <property type="entry name" value="WD40 REPEAT PROTEIN"/>
    <property type="match status" value="1"/>
</dbReference>
<dbReference type="PANTHER" id="PTHR19848:SF8">
    <property type="entry name" value="F-BOX AND WD REPEAT DOMAIN CONTAINING 7"/>
    <property type="match status" value="1"/>
</dbReference>
<dbReference type="PROSITE" id="PS50082">
    <property type="entry name" value="WD_REPEATS_2"/>
    <property type="match status" value="2"/>
</dbReference>
<dbReference type="Pfam" id="PF00400">
    <property type="entry name" value="WD40"/>
    <property type="match status" value="4"/>
</dbReference>
<dbReference type="InterPro" id="IPR015943">
    <property type="entry name" value="WD40/YVTN_repeat-like_dom_sf"/>
</dbReference>
<proteinExistence type="predicted"/>
<name>A0ABY8TS02_TETOB</name>